<feature type="compositionally biased region" description="Basic and acidic residues" evidence="8">
    <location>
        <begin position="12"/>
        <end position="24"/>
    </location>
</feature>
<dbReference type="AlphaFoldDB" id="A0AAF0WXE9"/>
<comment type="subcellular location">
    <subcellularLocation>
        <location evidence="2">Nucleus</location>
    </subcellularLocation>
</comment>
<dbReference type="KEGG" id="dcr:108217200"/>
<evidence type="ECO:0000256" key="6">
    <source>
        <dbReference type="ARBA" id="ARBA00022801"/>
    </source>
</evidence>
<evidence type="ECO:0000313" key="11">
    <source>
        <dbReference type="Proteomes" id="UP000077755"/>
    </source>
</evidence>
<dbReference type="GO" id="GO:0004518">
    <property type="term" value="F:nuclease activity"/>
    <property type="evidence" value="ECO:0007669"/>
    <property type="project" value="UniProtKB-KW"/>
</dbReference>
<name>A0AAF0WXE9_DAUCS</name>
<evidence type="ECO:0000256" key="1">
    <source>
        <dbReference type="ARBA" id="ARBA00001968"/>
    </source>
</evidence>
<dbReference type="Pfam" id="PF13359">
    <property type="entry name" value="DDE_Tnp_4"/>
    <property type="match status" value="1"/>
</dbReference>
<organism evidence="10 11">
    <name type="scientific">Daucus carota subsp. sativus</name>
    <name type="common">Carrot</name>
    <dbReference type="NCBI Taxonomy" id="79200"/>
    <lineage>
        <taxon>Eukaryota</taxon>
        <taxon>Viridiplantae</taxon>
        <taxon>Streptophyta</taxon>
        <taxon>Embryophyta</taxon>
        <taxon>Tracheophyta</taxon>
        <taxon>Spermatophyta</taxon>
        <taxon>Magnoliopsida</taxon>
        <taxon>eudicotyledons</taxon>
        <taxon>Gunneridae</taxon>
        <taxon>Pentapetalae</taxon>
        <taxon>asterids</taxon>
        <taxon>campanulids</taxon>
        <taxon>Apiales</taxon>
        <taxon>Apiaceae</taxon>
        <taxon>Apioideae</taxon>
        <taxon>Scandiceae</taxon>
        <taxon>Daucinae</taxon>
        <taxon>Daucus</taxon>
        <taxon>Daucus sect. Daucus</taxon>
    </lineage>
</organism>
<dbReference type="GO" id="GO:0046872">
    <property type="term" value="F:metal ion binding"/>
    <property type="evidence" value="ECO:0007669"/>
    <property type="project" value="UniProtKB-KW"/>
</dbReference>
<comment type="cofactor">
    <cofactor evidence="1">
        <name>a divalent metal cation</name>
        <dbReference type="ChEBI" id="CHEBI:60240"/>
    </cofactor>
</comment>
<protein>
    <recommendedName>
        <fullName evidence="9">DDE Tnp4 domain-containing protein</fullName>
    </recommendedName>
</protein>
<evidence type="ECO:0000256" key="4">
    <source>
        <dbReference type="ARBA" id="ARBA00022722"/>
    </source>
</evidence>
<evidence type="ECO:0000256" key="2">
    <source>
        <dbReference type="ARBA" id="ARBA00004123"/>
    </source>
</evidence>
<evidence type="ECO:0000256" key="5">
    <source>
        <dbReference type="ARBA" id="ARBA00022723"/>
    </source>
</evidence>
<reference evidence="10" key="1">
    <citation type="journal article" date="2016" name="Nat. Genet.">
        <title>A high-quality carrot genome assembly provides new insights into carotenoid accumulation and asterid genome evolution.</title>
        <authorList>
            <person name="Iorizzo M."/>
            <person name="Ellison S."/>
            <person name="Senalik D."/>
            <person name="Zeng P."/>
            <person name="Satapoomin P."/>
            <person name="Huang J."/>
            <person name="Bowman M."/>
            <person name="Iovene M."/>
            <person name="Sanseverino W."/>
            <person name="Cavagnaro P."/>
            <person name="Yildiz M."/>
            <person name="Macko-Podgorni A."/>
            <person name="Moranska E."/>
            <person name="Grzebelus E."/>
            <person name="Grzebelus D."/>
            <person name="Ashrafi H."/>
            <person name="Zheng Z."/>
            <person name="Cheng S."/>
            <person name="Spooner D."/>
            <person name="Van Deynze A."/>
            <person name="Simon P."/>
        </authorList>
    </citation>
    <scope>NUCLEOTIDE SEQUENCE</scope>
    <source>
        <tissue evidence="10">Leaf</tissue>
    </source>
</reference>
<dbReference type="GO" id="GO:0005634">
    <property type="term" value="C:nucleus"/>
    <property type="evidence" value="ECO:0007669"/>
    <property type="project" value="UniProtKB-SubCell"/>
</dbReference>
<gene>
    <name evidence="10" type="ORF">DCAR_0415592</name>
</gene>
<keyword evidence="6" id="KW-0378">Hydrolase</keyword>
<proteinExistence type="inferred from homology"/>
<evidence type="ECO:0000313" key="10">
    <source>
        <dbReference type="EMBL" id="WOG96258.1"/>
    </source>
</evidence>
<feature type="domain" description="DDE Tnp4" evidence="9">
    <location>
        <begin position="182"/>
        <end position="349"/>
    </location>
</feature>
<evidence type="ECO:0000259" key="9">
    <source>
        <dbReference type="Pfam" id="PF13359"/>
    </source>
</evidence>
<feature type="region of interest" description="Disordered" evidence="8">
    <location>
        <begin position="1"/>
        <end position="34"/>
    </location>
</feature>
<keyword evidence="11" id="KW-1185">Reference proteome</keyword>
<dbReference type="GO" id="GO:0016787">
    <property type="term" value="F:hydrolase activity"/>
    <property type="evidence" value="ECO:0007669"/>
    <property type="project" value="UniProtKB-KW"/>
</dbReference>
<dbReference type="PANTHER" id="PTHR22930:SF291">
    <property type="entry name" value="EXPRESSED PROTEIN"/>
    <property type="match status" value="1"/>
</dbReference>
<evidence type="ECO:0000256" key="3">
    <source>
        <dbReference type="ARBA" id="ARBA00006958"/>
    </source>
</evidence>
<accession>A0AAF0WXE9</accession>
<evidence type="ECO:0000256" key="8">
    <source>
        <dbReference type="SAM" id="MobiDB-lite"/>
    </source>
</evidence>
<sequence>MAPPSKGLTRKGKQEKEFTEEVEKNAGPNFQASLPSGSGSFNWWDQFSKRLRGSLSKSVDSANFELVFKMSRRTFKYICSLVEDAMIANSSNFTDLNGQPLALEDQVAIALRRLSSGESIQTVGHSFHIHKATVSNITWRFVEAMEENAIHHIQWPSTGAKMTEVKSKFEKLGGLPNCCGAIDTTHIKMRLPTSKTESNMAWYDKQKNHSMILQAIVDPDMRFLDIFAGCPGCLSDFIALKESGFFKLCNEGKRLNGETVKLPEGTELREYIVGDLGFPLLPWLLTPYRGKNLPENQASFNRRHTATWEVAQKALSLLKDTWKIIDGEMGQRDKDRLPEIVLVCCLLHNISIDLNDEVQKEIPITYVNDPEYRQQICDSVDNAAAGMRSELSLYLSGRMGPSEGLTRKEEQENDITEEVEKNAGPNFQASLPSGSDSFNWWDHFSKRLTGMSLEFSL</sequence>
<keyword evidence="4" id="KW-0540">Nuclease</keyword>
<keyword evidence="7" id="KW-0539">Nucleus</keyword>
<dbReference type="InterPro" id="IPR027806">
    <property type="entry name" value="HARBI1_dom"/>
</dbReference>
<keyword evidence="5" id="KW-0479">Metal-binding</keyword>
<reference evidence="10" key="2">
    <citation type="submission" date="2022-03" db="EMBL/GenBank/DDBJ databases">
        <title>Draft title - Genomic analysis of global carrot germplasm unveils the trajectory of domestication and the origin of high carotenoid orange carrot.</title>
        <authorList>
            <person name="Iorizzo M."/>
            <person name="Ellison S."/>
            <person name="Senalik D."/>
            <person name="Macko-Podgorni A."/>
            <person name="Grzebelus D."/>
            <person name="Bostan H."/>
            <person name="Rolling W."/>
            <person name="Curaba J."/>
            <person name="Simon P."/>
        </authorList>
    </citation>
    <scope>NUCLEOTIDE SEQUENCE</scope>
    <source>
        <tissue evidence="10">Leaf</tissue>
    </source>
</reference>
<dbReference type="InterPro" id="IPR045249">
    <property type="entry name" value="HARBI1-like"/>
</dbReference>
<dbReference type="PANTHER" id="PTHR22930">
    <property type="match status" value="1"/>
</dbReference>
<dbReference type="EMBL" id="CP093346">
    <property type="protein sequence ID" value="WOG96258.1"/>
    <property type="molecule type" value="Genomic_DNA"/>
</dbReference>
<evidence type="ECO:0000256" key="7">
    <source>
        <dbReference type="ARBA" id="ARBA00023242"/>
    </source>
</evidence>
<comment type="similarity">
    <text evidence="3">Belongs to the HARBI1 family.</text>
</comment>
<dbReference type="Proteomes" id="UP000077755">
    <property type="component" value="Chromosome 4"/>
</dbReference>